<proteinExistence type="predicted"/>
<feature type="compositionally biased region" description="Basic and acidic residues" evidence="1">
    <location>
        <begin position="14"/>
        <end position="31"/>
    </location>
</feature>
<dbReference type="Proteomes" id="UP000001070">
    <property type="component" value="Unassembled WGS sequence"/>
</dbReference>
<keyword evidence="5" id="KW-1185">Reference proteome</keyword>
<feature type="compositionally biased region" description="Acidic residues" evidence="1">
    <location>
        <begin position="98"/>
        <end position="107"/>
    </location>
</feature>
<feature type="domain" description="PiggyBac transposable element-derived protein 4 C-terminal zinc-finger" evidence="2">
    <location>
        <begin position="599"/>
        <end position="653"/>
    </location>
</feature>
<organism evidence="5">
    <name type="scientific">Drosophila grimshawi</name>
    <name type="common">Hawaiian fruit fly</name>
    <name type="synonym">Idiomyia grimshawi</name>
    <dbReference type="NCBI Taxonomy" id="7222"/>
    <lineage>
        <taxon>Eukaryota</taxon>
        <taxon>Metazoa</taxon>
        <taxon>Ecdysozoa</taxon>
        <taxon>Arthropoda</taxon>
        <taxon>Hexapoda</taxon>
        <taxon>Insecta</taxon>
        <taxon>Pterygota</taxon>
        <taxon>Neoptera</taxon>
        <taxon>Endopterygota</taxon>
        <taxon>Diptera</taxon>
        <taxon>Brachycera</taxon>
        <taxon>Muscomorpha</taxon>
        <taxon>Ephydroidea</taxon>
        <taxon>Drosophilidae</taxon>
        <taxon>Drosophila</taxon>
        <taxon>Hawaiian Drosophila</taxon>
    </lineage>
</organism>
<feature type="compositionally biased region" description="Polar residues" evidence="1">
    <location>
        <begin position="559"/>
        <end position="575"/>
    </location>
</feature>
<feature type="region of interest" description="Disordered" evidence="1">
    <location>
        <begin position="1"/>
        <end position="31"/>
    </location>
</feature>
<feature type="domain" description="PiggyBac transposable element-derived protein" evidence="3">
    <location>
        <begin position="161"/>
        <end position="505"/>
    </location>
</feature>
<feature type="region of interest" description="Disordered" evidence="1">
    <location>
        <begin position="555"/>
        <end position="585"/>
    </location>
</feature>
<dbReference type="Pfam" id="PF13843">
    <property type="entry name" value="DDE_Tnp_1_7"/>
    <property type="match status" value="1"/>
</dbReference>
<protein>
    <submittedName>
        <fullName evidence="4">GH19333</fullName>
    </submittedName>
</protein>
<dbReference type="EMBL" id="CH916369">
    <property type="protein sequence ID" value="EDV93478.1"/>
    <property type="molecule type" value="Genomic_DNA"/>
</dbReference>
<name>B4JFJ7_DROGR</name>
<dbReference type="HOGENOM" id="CLU_445692_0_0_1"/>
<dbReference type="InParanoid" id="B4JFJ7"/>
<dbReference type="KEGG" id="dgr:6563865"/>
<reference evidence="4 5" key="1">
    <citation type="journal article" date="2007" name="Nature">
        <title>Evolution of genes and genomes on the Drosophila phylogeny.</title>
        <authorList>
            <consortium name="Drosophila 12 Genomes Consortium"/>
            <person name="Clark A.G."/>
            <person name="Eisen M.B."/>
            <person name="Smith D.R."/>
            <person name="Bergman C.M."/>
            <person name="Oliver B."/>
            <person name="Markow T.A."/>
            <person name="Kaufman T.C."/>
            <person name="Kellis M."/>
            <person name="Gelbart W."/>
            <person name="Iyer V.N."/>
            <person name="Pollard D.A."/>
            <person name="Sackton T.B."/>
            <person name="Larracuente A.M."/>
            <person name="Singh N.D."/>
            <person name="Abad J.P."/>
            <person name="Abt D.N."/>
            <person name="Adryan B."/>
            <person name="Aguade M."/>
            <person name="Akashi H."/>
            <person name="Anderson W.W."/>
            <person name="Aquadro C.F."/>
            <person name="Ardell D.H."/>
            <person name="Arguello R."/>
            <person name="Artieri C.G."/>
            <person name="Barbash D.A."/>
            <person name="Barker D."/>
            <person name="Barsanti P."/>
            <person name="Batterham P."/>
            <person name="Batzoglou S."/>
            <person name="Begun D."/>
            <person name="Bhutkar A."/>
            <person name="Blanco E."/>
            <person name="Bosak S.A."/>
            <person name="Bradley R.K."/>
            <person name="Brand A.D."/>
            <person name="Brent M.R."/>
            <person name="Brooks A.N."/>
            <person name="Brown R.H."/>
            <person name="Butlin R.K."/>
            <person name="Caggese C."/>
            <person name="Calvi B.R."/>
            <person name="Bernardo de Carvalho A."/>
            <person name="Caspi A."/>
            <person name="Castrezana S."/>
            <person name="Celniker S.E."/>
            <person name="Chang J.L."/>
            <person name="Chapple C."/>
            <person name="Chatterji S."/>
            <person name="Chinwalla A."/>
            <person name="Civetta A."/>
            <person name="Clifton S.W."/>
            <person name="Comeron J.M."/>
            <person name="Costello J.C."/>
            <person name="Coyne J.A."/>
            <person name="Daub J."/>
            <person name="David R.G."/>
            <person name="Delcher A.L."/>
            <person name="Delehaunty K."/>
            <person name="Do C.B."/>
            <person name="Ebling H."/>
            <person name="Edwards K."/>
            <person name="Eickbush T."/>
            <person name="Evans J.D."/>
            <person name="Filipski A."/>
            <person name="Findeiss S."/>
            <person name="Freyhult E."/>
            <person name="Fulton L."/>
            <person name="Fulton R."/>
            <person name="Garcia A.C."/>
            <person name="Gardiner A."/>
            <person name="Garfield D.A."/>
            <person name="Garvin B.E."/>
            <person name="Gibson G."/>
            <person name="Gilbert D."/>
            <person name="Gnerre S."/>
            <person name="Godfrey J."/>
            <person name="Good R."/>
            <person name="Gotea V."/>
            <person name="Gravely B."/>
            <person name="Greenberg A.J."/>
            <person name="Griffiths-Jones S."/>
            <person name="Gross S."/>
            <person name="Guigo R."/>
            <person name="Gustafson E.A."/>
            <person name="Haerty W."/>
            <person name="Hahn M.W."/>
            <person name="Halligan D.L."/>
            <person name="Halpern A.L."/>
            <person name="Halter G.M."/>
            <person name="Han M.V."/>
            <person name="Heger A."/>
            <person name="Hillier L."/>
            <person name="Hinrichs A.S."/>
            <person name="Holmes I."/>
            <person name="Hoskins R.A."/>
            <person name="Hubisz M.J."/>
            <person name="Hultmark D."/>
            <person name="Huntley M.A."/>
            <person name="Jaffe D.B."/>
            <person name="Jagadeeshan S."/>
            <person name="Jeck W.R."/>
            <person name="Johnson J."/>
            <person name="Jones C.D."/>
            <person name="Jordan W.C."/>
            <person name="Karpen G.H."/>
            <person name="Kataoka E."/>
            <person name="Keightley P.D."/>
            <person name="Kheradpour P."/>
            <person name="Kirkness E.F."/>
            <person name="Koerich L.B."/>
            <person name="Kristiansen K."/>
            <person name="Kudrna D."/>
            <person name="Kulathinal R.J."/>
            <person name="Kumar S."/>
            <person name="Kwok R."/>
            <person name="Lander E."/>
            <person name="Langley C.H."/>
            <person name="Lapoint R."/>
            <person name="Lazzaro B.P."/>
            <person name="Lee S.J."/>
            <person name="Levesque L."/>
            <person name="Li R."/>
            <person name="Lin C.F."/>
            <person name="Lin M.F."/>
            <person name="Lindblad-Toh K."/>
            <person name="Llopart A."/>
            <person name="Long M."/>
            <person name="Low L."/>
            <person name="Lozovsky E."/>
            <person name="Lu J."/>
            <person name="Luo M."/>
            <person name="Machado C.A."/>
            <person name="Makalowski W."/>
            <person name="Marzo M."/>
            <person name="Matsuda M."/>
            <person name="Matzkin L."/>
            <person name="McAllister B."/>
            <person name="McBride C.S."/>
            <person name="McKernan B."/>
            <person name="McKernan K."/>
            <person name="Mendez-Lago M."/>
            <person name="Minx P."/>
            <person name="Mollenhauer M.U."/>
            <person name="Montooth K."/>
            <person name="Mount S.M."/>
            <person name="Mu X."/>
            <person name="Myers E."/>
            <person name="Negre B."/>
            <person name="Newfeld S."/>
            <person name="Nielsen R."/>
            <person name="Noor M.A."/>
            <person name="O'Grady P."/>
            <person name="Pachter L."/>
            <person name="Papaceit M."/>
            <person name="Parisi M.J."/>
            <person name="Parisi M."/>
            <person name="Parts L."/>
            <person name="Pedersen J.S."/>
            <person name="Pesole G."/>
            <person name="Phillippy A.M."/>
            <person name="Ponting C.P."/>
            <person name="Pop M."/>
            <person name="Porcelli D."/>
            <person name="Powell J.R."/>
            <person name="Prohaska S."/>
            <person name="Pruitt K."/>
            <person name="Puig M."/>
            <person name="Quesneville H."/>
            <person name="Ram K.R."/>
            <person name="Rand D."/>
            <person name="Rasmussen M.D."/>
            <person name="Reed L.K."/>
            <person name="Reenan R."/>
            <person name="Reily A."/>
            <person name="Remington K.A."/>
            <person name="Rieger T.T."/>
            <person name="Ritchie M.G."/>
            <person name="Robin C."/>
            <person name="Rogers Y.H."/>
            <person name="Rohde C."/>
            <person name="Rozas J."/>
            <person name="Rubenfield M.J."/>
            <person name="Ruiz A."/>
            <person name="Russo S."/>
            <person name="Salzberg S.L."/>
            <person name="Sanchez-Gracia A."/>
            <person name="Saranga D.J."/>
            <person name="Sato H."/>
            <person name="Schaeffer S.W."/>
            <person name="Schatz M.C."/>
            <person name="Schlenke T."/>
            <person name="Schwartz R."/>
            <person name="Segarra C."/>
            <person name="Singh R.S."/>
            <person name="Sirot L."/>
            <person name="Sirota M."/>
            <person name="Sisneros N.B."/>
            <person name="Smith C.D."/>
            <person name="Smith T.F."/>
            <person name="Spieth J."/>
            <person name="Stage D.E."/>
            <person name="Stark A."/>
            <person name="Stephan W."/>
            <person name="Strausberg R.L."/>
            <person name="Strempel S."/>
            <person name="Sturgill D."/>
            <person name="Sutton G."/>
            <person name="Sutton G.G."/>
            <person name="Tao W."/>
            <person name="Teichmann S."/>
            <person name="Tobari Y.N."/>
            <person name="Tomimura Y."/>
            <person name="Tsolas J.M."/>
            <person name="Valente V.L."/>
            <person name="Venter E."/>
            <person name="Venter J.C."/>
            <person name="Vicario S."/>
            <person name="Vieira F.G."/>
            <person name="Vilella A.J."/>
            <person name="Villasante A."/>
            <person name="Walenz B."/>
            <person name="Wang J."/>
            <person name="Wasserman M."/>
            <person name="Watts T."/>
            <person name="Wilson D."/>
            <person name="Wilson R.K."/>
            <person name="Wing R.A."/>
            <person name="Wolfner M.F."/>
            <person name="Wong A."/>
            <person name="Wong G.K."/>
            <person name="Wu C.I."/>
            <person name="Wu G."/>
            <person name="Yamamoto D."/>
            <person name="Yang H.P."/>
            <person name="Yang S.P."/>
            <person name="Yorke J.A."/>
            <person name="Yoshida K."/>
            <person name="Zdobnov E."/>
            <person name="Zhang P."/>
            <person name="Zhang Y."/>
            <person name="Zimin A.V."/>
            <person name="Baldwin J."/>
            <person name="Abdouelleil A."/>
            <person name="Abdulkadir J."/>
            <person name="Abebe A."/>
            <person name="Abera B."/>
            <person name="Abreu J."/>
            <person name="Acer S.C."/>
            <person name="Aftuck L."/>
            <person name="Alexander A."/>
            <person name="An P."/>
            <person name="Anderson E."/>
            <person name="Anderson S."/>
            <person name="Arachi H."/>
            <person name="Azer M."/>
            <person name="Bachantsang P."/>
            <person name="Barry A."/>
            <person name="Bayul T."/>
            <person name="Berlin A."/>
            <person name="Bessette D."/>
            <person name="Bloom T."/>
            <person name="Blye J."/>
            <person name="Boguslavskiy L."/>
            <person name="Bonnet C."/>
            <person name="Boukhgalter B."/>
            <person name="Bourzgui I."/>
            <person name="Brown A."/>
            <person name="Cahill P."/>
            <person name="Channer S."/>
            <person name="Cheshatsang Y."/>
            <person name="Chuda L."/>
            <person name="Citroen M."/>
            <person name="Collymore A."/>
            <person name="Cooke P."/>
            <person name="Costello M."/>
            <person name="D'Aco K."/>
            <person name="Daza R."/>
            <person name="De Haan G."/>
            <person name="DeGray S."/>
            <person name="DeMaso C."/>
            <person name="Dhargay N."/>
            <person name="Dooley K."/>
            <person name="Dooley E."/>
            <person name="Doricent M."/>
            <person name="Dorje P."/>
            <person name="Dorjee K."/>
            <person name="Dupes A."/>
            <person name="Elong R."/>
            <person name="Falk J."/>
            <person name="Farina A."/>
            <person name="Faro S."/>
            <person name="Ferguson D."/>
            <person name="Fisher S."/>
            <person name="Foley C.D."/>
            <person name="Franke A."/>
            <person name="Friedrich D."/>
            <person name="Gadbois L."/>
            <person name="Gearin G."/>
            <person name="Gearin C.R."/>
            <person name="Giannoukos G."/>
            <person name="Goode T."/>
            <person name="Graham J."/>
            <person name="Grandbois E."/>
            <person name="Grewal S."/>
            <person name="Gyaltsen K."/>
            <person name="Hafez N."/>
            <person name="Hagos B."/>
            <person name="Hall J."/>
            <person name="Henson C."/>
            <person name="Hollinger A."/>
            <person name="Honan T."/>
            <person name="Huard M.D."/>
            <person name="Hughes L."/>
            <person name="Hurhula B."/>
            <person name="Husby M.E."/>
            <person name="Kamat A."/>
            <person name="Kanga B."/>
            <person name="Kashin S."/>
            <person name="Khazanovich D."/>
            <person name="Kisner P."/>
            <person name="Lance K."/>
            <person name="Lara M."/>
            <person name="Lee W."/>
            <person name="Lennon N."/>
            <person name="Letendre F."/>
            <person name="LeVine R."/>
            <person name="Lipovsky A."/>
            <person name="Liu X."/>
            <person name="Liu J."/>
            <person name="Liu S."/>
            <person name="Lokyitsang T."/>
            <person name="Lokyitsang Y."/>
            <person name="Lubonja R."/>
            <person name="Lui A."/>
            <person name="MacDonald P."/>
            <person name="Magnisalis V."/>
            <person name="Maru K."/>
            <person name="Matthews C."/>
            <person name="McCusker W."/>
            <person name="McDonough S."/>
            <person name="Mehta T."/>
            <person name="Meldrim J."/>
            <person name="Meneus L."/>
            <person name="Mihai O."/>
            <person name="Mihalev A."/>
            <person name="Mihova T."/>
            <person name="Mittelman R."/>
            <person name="Mlenga V."/>
            <person name="Montmayeur A."/>
            <person name="Mulrain L."/>
            <person name="Navidi A."/>
            <person name="Naylor J."/>
            <person name="Negash T."/>
            <person name="Nguyen T."/>
            <person name="Nguyen N."/>
            <person name="Nicol R."/>
            <person name="Norbu C."/>
            <person name="Norbu N."/>
            <person name="Novod N."/>
            <person name="O'Neill B."/>
            <person name="Osman S."/>
            <person name="Markiewicz E."/>
            <person name="Oyono O.L."/>
            <person name="Patti C."/>
            <person name="Phunkhang P."/>
            <person name="Pierre F."/>
            <person name="Priest M."/>
            <person name="Raghuraman S."/>
            <person name="Rege F."/>
            <person name="Reyes R."/>
            <person name="Rise C."/>
            <person name="Rogov P."/>
            <person name="Ross K."/>
            <person name="Ryan E."/>
            <person name="Settipalli S."/>
            <person name="Shea T."/>
            <person name="Sherpa N."/>
            <person name="Shi L."/>
            <person name="Shih D."/>
            <person name="Sparrow T."/>
            <person name="Spaulding J."/>
            <person name="Stalker J."/>
            <person name="Stange-Thomann N."/>
            <person name="Stavropoulos S."/>
            <person name="Stone C."/>
            <person name="Strader C."/>
            <person name="Tesfaye S."/>
            <person name="Thomson T."/>
            <person name="Thoulutsang Y."/>
            <person name="Thoulutsang D."/>
            <person name="Topham K."/>
            <person name="Topping I."/>
            <person name="Tsamla T."/>
            <person name="Vassiliev H."/>
            <person name="Vo A."/>
            <person name="Wangchuk T."/>
            <person name="Wangdi T."/>
            <person name="Weiand M."/>
            <person name="Wilkinson J."/>
            <person name="Wilson A."/>
            <person name="Yadav S."/>
            <person name="Young G."/>
            <person name="Yu Q."/>
            <person name="Zembek L."/>
            <person name="Zhong D."/>
            <person name="Zimmer A."/>
            <person name="Zwirko Z."/>
            <person name="Jaffe D.B."/>
            <person name="Alvarez P."/>
            <person name="Brockman W."/>
            <person name="Butler J."/>
            <person name="Chin C."/>
            <person name="Gnerre S."/>
            <person name="Grabherr M."/>
            <person name="Kleber M."/>
            <person name="Mauceli E."/>
            <person name="MacCallum I."/>
        </authorList>
    </citation>
    <scope>NUCLEOTIDE SEQUENCE [LARGE SCALE GENOMIC DNA]</scope>
    <source>
        <strain evidence="5">Tucson 15287-2541.00</strain>
    </source>
</reference>
<dbReference type="PhylomeDB" id="B4JFJ7"/>
<dbReference type="OrthoDB" id="123207at2759"/>
<dbReference type="OMA" id="SHINFRL"/>
<dbReference type="STRING" id="7222.B4JFJ7"/>
<evidence type="ECO:0000313" key="5">
    <source>
        <dbReference type="Proteomes" id="UP000001070"/>
    </source>
</evidence>
<evidence type="ECO:0000256" key="1">
    <source>
        <dbReference type="SAM" id="MobiDB-lite"/>
    </source>
</evidence>
<accession>B4JFJ7</accession>
<gene>
    <name evidence="4" type="primary">Dgri\GH19333</name>
    <name evidence="4" type="ORF">Dgri_GH19333</name>
</gene>
<feature type="region of interest" description="Disordered" evidence="1">
    <location>
        <begin position="71"/>
        <end position="107"/>
    </location>
</feature>
<sequence>MSTTGRKRKQQLKPRQDVHRSPVKRQSLDVKTEPLLASSYPLADYDCVDIKPDLTELQLQLQLAVNTEKEEAAAATTATTTTNTTKTLVEDTKPELEQQSDSDEDGYSEINFGAANDVFCDDEADDYDPEWTSQPTTPRLIFKFNTPAGQTGLRSIRKLACPRYYFNQLLGNRAEFFAQLAKSCRVEEPASADEMETFVGLCLLLSDVKLAQLSDYWTRNMYPGFMGFAAKMSLLRFQQLLQSLSFEELPGGNADMDVGQAGKLIGYYNARMSELYVCGQQLVLNEPIIHWKQQFSYQQELPPKQRCNALMLHLLSEHSGLILRILPELQRHRQLARNSRQLVAHRNELALQLLQTHLLHGHSVYVCKYYGSYGLAHELARLGTYCSGLLDRNRYGNSKALVYQQLTANSIATRYAATPLMMAKWRRREKCVYFYSSDCLAIYAKEMSMQKINARPKLIQELDFQLKPAQSMRQLLISYQPSCAGLERQQQLCIYLLNLFVFNAHVLYVANAQPGRNSSGNASCGSDPHKLKTYAEFRMAIIKSLLKEDAPAAAGATNVPDSSVNAAAASPTSGNRRQEAQSKRAAAATVNRLGLSAAESTHALVLIQRNGKALRKNCRHCHKGGMLQFTKYMCNLCPDTPGLCVSPCFRLWHEQQQLKQ</sequence>
<evidence type="ECO:0000259" key="3">
    <source>
        <dbReference type="Pfam" id="PF13843"/>
    </source>
</evidence>
<dbReference type="Pfam" id="PF13842">
    <property type="entry name" value="zf-Tnp_2"/>
    <property type="match status" value="1"/>
</dbReference>
<dbReference type="PANTHER" id="PTHR46599:SF3">
    <property type="entry name" value="PIGGYBAC TRANSPOSABLE ELEMENT-DERIVED PROTEIN 4"/>
    <property type="match status" value="1"/>
</dbReference>
<dbReference type="InterPro" id="IPR032718">
    <property type="entry name" value="PGBD4_Znf_C"/>
</dbReference>
<evidence type="ECO:0000259" key="2">
    <source>
        <dbReference type="Pfam" id="PF13842"/>
    </source>
</evidence>
<evidence type="ECO:0000313" key="4">
    <source>
        <dbReference type="EMBL" id="EDV93478.1"/>
    </source>
</evidence>
<dbReference type="eggNOG" id="ENOG502QWHD">
    <property type="taxonomic scope" value="Eukaryota"/>
</dbReference>
<dbReference type="FunCoup" id="B4JFJ7">
    <property type="interactions" value="55"/>
</dbReference>
<dbReference type="AlphaFoldDB" id="B4JFJ7"/>
<dbReference type="InterPro" id="IPR029526">
    <property type="entry name" value="PGBD"/>
</dbReference>
<feature type="compositionally biased region" description="Low complexity" evidence="1">
    <location>
        <begin position="73"/>
        <end position="87"/>
    </location>
</feature>
<feature type="compositionally biased region" description="Basic residues" evidence="1">
    <location>
        <begin position="1"/>
        <end position="12"/>
    </location>
</feature>
<dbReference type="PANTHER" id="PTHR46599">
    <property type="entry name" value="PIGGYBAC TRANSPOSABLE ELEMENT-DERIVED PROTEIN 4"/>
    <property type="match status" value="1"/>
</dbReference>